<keyword evidence="2" id="KW-1185">Reference proteome</keyword>
<dbReference type="STRING" id="1121939.L861_18960"/>
<gene>
    <name evidence="1" type="ORF">L861_18960</name>
</gene>
<dbReference type="AlphaFoldDB" id="S2LFY9"/>
<evidence type="ECO:0000313" key="1">
    <source>
        <dbReference type="EMBL" id="EPC03616.1"/>
    </source>
</evidence>
<evidence type="ECO:0000313" key="2">
    <source>
        <dbReference type="Proteomes" id="UP000014463"/>
    </source>
</evidence>
<dbReference type="EMBL" id="ASTJ01000012">
    <property type="protein sequence ID" value="EPC03616.1"/>
    <property type="molecule type" value="Genomic_DNA"/>
</dbReference>
<organism evidence="1 2">
    <name type="scientific">Litchfieldella anticariensis (strain DSM 16096 / CECT 5854 / CIP 108499 / LMG 22089 / FP35)</name>
    <name type="common">Halomonas anticariensis</name>
    <dbReference type="NCBI Taxonomy" id="1121939"/>
    <lineage>
        <taxon>Bacteria</taxon>
        <taxon>Pseudomonadati</taxon>
        <taxon>Pseudomonadota</taxon>
        <taxon>Gammaproteobacteria</taxon>
        <taxon>Oceanospirillales</taxon>
        <taxon>Halomonadaceae</taxon>
        <taxon>Litchfieldella</taxon>
    </lineage>
</organism>
<accession>S2LFY9</accession>
<proteinExistence type="predicted"/>
<protein>
    <submittedName>
        <fullName evidence="1">Uncharacterized protein</fullName>
    </submittedName>
</protein>
<reference evidence="1 2" key="1">
    <citation type="journal article" date="2013" name="Genome Announc.">
        <title>Draft genome sequence of the moderately halophilic gammaproteobacterium Halomonas anticariensis FP35.</title>
        <authorList>
            <person name="Tahrioui A."/>
            <person name="Quesada E."/>
            <person name="Llamas I."/>
        </authorList>
    </citation>
    <scope>NUCLEOTIDE SEQUENCE [LARGE SCALE GENOMIC DNA]</scope>
    <source>
        <strain evidence="2">DSM 16096 / CECT 5854 / LMG 22089 / FP35</strain>
    </source>
</reference>
<dbReference type="PATRIC" id="fig|1121939.11.peg.1240"/>
<sequence length="37" mass="4056">MSPAQGWVLVDETGSLIGRYWEFTDRGLINAGSMEAP</sequence>
<comment type="caution">
    <text evidence="1">The sequence shown here is derived from an EMBL/GenBank/DDBJ whole genome shotgun (WGS) entry which is preliminary data.</text>
</comment>
<name>S2LFY9_LITA3</name>
<dbReference type="Proteomes" id="UP000014463">
    <property type="component" value="Unassembled WGS sequence"/>
</dbReference>